<organism evidence="1 2">
    <name type="scientific">Tanacetum coccineum</name>
    <dbReference type="NCBI Taxonomy" id="301880"/>
    <lineage>
        <taxon>Eukaryota</taxon>
        <taxon>Viridiplantae</taxon>
        <taxon>Streptophyta</taxon>
        <taxon>Embryophyta</taxon>
        <taxon>Tracheophyta</taxon>
        <taxon>Spermatophyta</taxon>
        <taxon>Magnoliopsida</taxon>
        <taxon>eudicotyledons</taxon>
        <taxon>Gunneridae</taxon>
        <taxon>Pentapetalae</taxon>
        <taxon>asterids</taxon>
        <taxon>campanulids</taxon>
        <taxon>Asterales</taxon>
        <taxon>Asteraceae</taxon>
        <taxon>Asteroideae</taxon>
        <taxon>Anthemideae</taxon>
        <taxon>Anthemidinae</taxon>
        <taxon>Tanacetum</taxon>
    </lineage>
</organism>
<reference evidence="1" key="2">
    <citation type="submission" date="2022-01" db="EMBL/GenBank/DDBJ databases">
        <authorList>
            <person name="Yamashiro T."/>
            <person name="Shiraishi A."/>
            <person name="Satake H."/>
            <person name="Nakayama K."/>
        </authorList>
    </citation>
    <scope>NUCLEOTIDE SEQUENCE</scope>
</reference>
<dbReference type="Proteomes" id="UP001151760">
    <property type="component" value="Unassembled WGS sequence"/>
</dbReference>
<accession>A0ABQ4YXJ6</accession>
<dbReference type="EMBL" id="BQNB010010836">
    <property type="protein sequence ID" value="GJS82599.1"/>
    <property type="molecule type" value="Genomic_DNA"/>
</dbReference>
<protein>
    <submittedName>
        <fullName evidence="1">Uncharacterized protein</fullName>
    </submittedName>
</protein>
<evidence type="ECO:0000313" key="1">
    <source>
        <dbReference type="EMBL" id="GJS82599.1"/>
    </source>
</evidence>
<evidence type="ECO:0000313" key="2">
    <source>
        <dbReference type="Proteomes" id="UP001151760"/>
    </source>
</evidence>
<reference evidence="1" key="1">
    <citation type="journal article" date="2022" name="Int. J. Mol. Sci.">
        <title>Draft Genome of Tanacetum Coccineum: Genomic Comparison of Closely Related Tanacetum-Family Plants.</title>
        <authorList>
            <person name="Yamashiro T."/>
            <person name="Shiraishi A."/>
            <person name="Nakayama K."/>
            <person name="Satake H."/>
        </authorList>
    </citation>
    <scope>NUCLEOTIDE SEQUENCE</scope>
</reference>
<keyword evidence="2" id="KW-1185">Reference proteome</keyword>
<name>A0ABQ4YXJ6_9ASTR</name>
<gene>
    <name evidence="1" type="ORF">Tco_0749140</name>
</gene>
<proteinExistence type="predicted"/>
<comment type="caution">
    <text evidence="1">The sequence shown here is derived from an EMBL/GenBank/DDBJ whole genome shotgun (WGS) entry which is preliminary data.</text>
</comment>
<sequence length="91" mass="10544">MRGVALSQFDTFSLSHDGENPEKVQGANVVLPLAVVEKMSIRFENTLYGYFIRNRLAFPSVENYVKNAWAKYGLEHIMLKKGFFFFQFSTR</sequence>